<reference evidence="8" key="1">
    <citation type="submission" date="2020-08" db="EMBL/GenBank/DDBJ databases">
        <title>Multicomponent nature underlies the extraordinary mechanical properties of spider dragline silk.</title>
        <authorList>
            <person name="Kono N."/>
            <person name="Nakamura H."/>
            <person name="Mori M."/>
            <person name="Yoshida Y."/>
            <person name="Ohtoshi R."/>
            <person name="Malay A.D."/>
            <person name="Moran D.A.P."/>
            <person name="Tomita M."/>
            <person name="Numata K."/>
            <person name="Arakawa K."/>
        </authorList>
    </citation>
    <scope>NUCLEOTIDE SEQUENCE</scope>
</reference>
<feature type="compositionally biased region" description="Acidic residues" evidence="6">
    <location>
        <begin position="380"/>
        <end position="390"/>
    </location>
</feature>
<evidence type="ECO:0000259" key="7">
    <source>
        <dbReference type="PROSITE" id="PS50059"/>
    </source>
</evidence>
<dbReference type="EC" id="5.2.1.8" evidence="2 5"/>
<evidence type="ECO:0000256" key="6">
    <source>
        <dbReference type="SAM" id="MobiDB-lite"/>
    </source>
</evidence>
<feature type="compositionally biased region" description="Low complexity" evidence="6">
    <location>
        <begin position="400"/>
        <end position="411"/>
    </location>
</feature>
<accession>A0A8X6YJA1</accession>
<feature type="region of interest" description="Disordered" evidence="6">
    <location>
        <begin position="148"/>
        <end position="424"/>
    </location>
</feature>
<dbReference type="AlphaFoldDB" id="A0A8X6YJA1"/>
<dbReference type="Gene3D" id="3.10.50.40">
    <property type="match status" value="1"/>
</dbReference>
<dbReference type="EMBL" id="BMAV01019775">
    <property type="protein sequence ID" value="GFY73017.1"/>
    <property type="molecule type" value="Genomic_DNA"/>
</dbReference>
<evidence type="ECO:0000256" key="5">
    <source>
        <dbReference type="PROSITE-ProRule" id="PRU00277"/>
    </source>
</evidence>
<gene>
    <name evidence="8" type="primary">FPR4</name>
    <name evidence="8" type="ORF">TNIN_173551</name>
</gene>
<dbReference type="OrthoDB" id="1902587at2759"/>
<sequence>MEKNSAADNPSSYRSSFWGVCCESGKKYSQVVKQKFHISMAALDASVVPTSPCISLMVERGGSEYLLCNLKPDSLLQVNLNLYFDKGEKIAFFLKGYGTVHLSGYLIHGENENFEDSGGIGRSEQNQVTISLTKDKKVKTGNVKTNEMYEAKESKKEKKGADLKNSAAGKISKAAAMDEESSSEEEEEEDSSEDDFEDIKSLRQLAQKRPRAQDEDEEDSDDDDDEDDDDYDEEEDDDDEEDIEVPKIKTVKGVQNKKFKTDSSTPIQARKGQTIPNKSTEVVDLEDDASEQDDMNSSIGKTPMPKKQASSILGKSPLNESKKGKKPSEVDESDSDSDSDDMNSSVGRTPMPKKQASVLGENLLNESKKKKLSEAKESDSDSDDEDEDMDTSTNKLTNKSVSSPNISSETPSSKKKKKAKKLAASANESNLSVHVYYTGKLENNKVFDSCQMGKKPFAFKLGSGQVIKGWDLGVEGMRVGGKRRLKIPPQMGYNKQRTGPIPPNSTLYFIVELRAVS</sequence>
<comment type="caution">
    <text evidence="8">The sequence shown here is derived from an EMBL/GenBank/DDBJ whole genome shotgun (WGS) entry which is preliminary data.</text>
</comment>
<dbReference type="InterPro" id="IPR041232">
    <property type="entry name" value="NPL"/>
</dbReference>
<dbReference type="Gene3D" id="2.60.120.340">
    <property type="entry name" value="Nucleoplasmin core domain"/>
    <property type="match status" value="1"/>
</dbReference>
<proteinExistence type="predicted"/>
<protein>
    <recommendedName>
        <fullName evidence="2 5">peptidylprolyl isomerase</fullName>
        <ecNumber evidence="2 5">5.2.1.8</ecNumber>
    </recommendedName>
</protein>
<dbReference type="InterPro" id="IPR001179">
    <property type="entry name" value="PPIase_FKBP_dom"/>
</dbReference>
<dbReference type="Proteomes" id="UP000886998">
    <property type="component" value="Unassembled WGS sequence"/>
</dbReference>
<dbReference type="SUPFAM" id="SSF54534">
    <property type="entry name" value="FKBP-like"/>
    <property type="match status" value="1"/>
</dbReference>
<dbReference type="PANTHER" id="PTHR43811">
    <property type="entry name" value="FKBP-TYPE PEPTIDYL-PROLYL CIS-TRANS ISOMERASE FKPA"/>
    <property type="match status" value="1"/>
</dbReference>
<organism evidence="8 9">
    <name type="scientific">Trichonephila inaurata madagascariensis</name>
    <dbReference type="NCBI Taxonomy" id="2747483"/>
    <lineage>
        <taxon>Eukaryota</taxon>
        <taxon>Metazoa</taxon>
        <taxon>Ecdysozoa</taxon>
        <taxon>Arthropoda</taxon>
        <taxon>Chelicerata</taxon>
        <taxon>Arachnida</taxon>
        <taxon>Araneae</taxon>
        <taxon>Araneomorphae</taxon>
        <taxon>Entelegynae</taxon>
        <taxon>Araneoidea</taxon>
        <taxon>Nephilidae</taxon>
        <taxon>Trichonephila</taxon>
        <taxon>Trichonephila inaurata</taxon>
    </lineage>
</organism>
<dbReference type="Pfam" id="PF17800">
    <property type="entry name" value="NPL"/>
    <property type="match status" value="1"/>
</dbReference>
<feature type="compositionally biased region" description="Acidic residues" evidence="6">
    <location>
        <begin position="283"/>
        <end position="294"/>
    </location>
</feature>
<keyword evidence="4 5" id="KW-0413">Isomerase</keyword>
<keyword evidence="9" id="KW-1185">Reference proteome</keyword>
<evidence type="ECO:0000256" key="4">
    <source>
        <dbReference type="ARBA" id="ARBA00023235"/>
    </source>
</evidence>
<dbReference type="GO" id="GO:0003755">
    <property type="term" value="F:peptidyl-prolyl cis-trans isomerase activity"/>
    <property type="evidence" value="ECO:0007669"/>
    <property type="project" value="UniProtKB-KW"/>
</dbReference>
<dbReference type="GO" id="GO:0000785">
    <property type="term" value="C:chromatin"/>
    <property type="evidence" value="ECO:0007669"/>
    <property type="project" value="TreeGrafter"/>
</dbReference>
<feature type="compositionally biased region" description="Acidic residues" evidence="6">
    <location>
        <begin position="177"/>
        <end position="197"/>
    </location>
</feature>
<dbReference type="Pfam" id="PF00254">
    <property type="entry name" value="FKBP_C"/>
    <property type="match status" value="1"/>
</dbReference>
<feature type="compositionally biased region" description="Acidic residues" evidence="6">
    <location>
        <begin position="214"/>
        <end position="243"/>
    </location>
</feature>
<evidence type="ECO:0000256" key="3">
    <source>
        <dbReference type="ARBA" id="ARBA00023110"/>
    </source>
</evidence>
<evidence type="ECO:0000313" key="8">
    <source>
        <dbReference type="EMBL" id="GFY73017.1"/>
    </source>
</evidence>
<evidence type="ECO:0000256" key="1">
    <source>
        <dbReference type="ARBA" id="ARBA00000971"/>
    </source>
</evidence>
<feature type="compositionally biased region" description="Basic and acidic residues" evidence="6">
    <location>
        <begin position="148"/>
        <end position="162"/>
    </location>
</feature>
<dbReference type="GO" id="GO:0005730">
    <property type="term" value="C:nucleolus"/>
    <property type="evidence" value="ECO:0007669"/>
    <property type="project" value="TreeGrafter"/>
</dbReference>
<dbReference type="PROSITE" id="PS50059">
    <property type="entry name" value="FKBP_PPIASE"/>
    <property type="match status" value="1"/>
</dbReference>
<dbReference type="PANTHER" id="PTHR43811:SF19">
    <property type="entry name" value="39 KDA FK506-BINDING NUCLEAR PROTEIN"/>
    <property type="match status" value="1"/>
</dbReference>
<keyword evidence="3 5" id="KW-0697">Rotamase</keyword>
<dbReference type="InterPro" id="IPR046357">
    <property type="entry name" value="PPIase_dom_sf"/>
</dbReference>
<feature type="compositionally biased region" description="Acidic residues" evidence="6">
    <location>
        <begin position="330"/>
        <end position="341"/>
    </location>
</feature>
<feature type="compositionally biased region" description="Basic and acidic residues" evidence="6">
    <location>
        <begin position="320"/>
        <end position="329"/>
    </location>
</feature>
<feature type="domain" description="PPIase FKBP-type" evidence="7">
    <location>
        <begin position="430"/>
        <end position="517"/>
    </location>
</feature>
<name>A0A8X6YJA1_9ARAC</name>
<evidence type="ECO:0000256" key="2">
    <source>
        <dbReference type="ARBA" id="ARBA00013194"/>
    </source>
</evidence>
<evidence type="ECO:0000313" key="9">
    <source>
        <dbReference type="Proteomes" id="UP000886998"/>
    </source>
</evidence>
<comment type="catalytic activity">
    <reaction evidence="1 5">
        <text>[protein]-peptidylproline (omega=180) = [protein]-peptidylproline (omega=0)</text>
        <dbReference type="Rhea" id="RHEA:16237"/>
        <dbReference type="Rhea" id="RHEA-COMP:10747"/>
        <dbReference type="Rhea" id="RHEA-COMP:10748"/>
        <dbReference type="ChEBI" id="CHEBI:83833"/>
        <dbReference type="ChEBI" id="CHEBI:83834"/>
        <dbReference type="EC" id="5.2.1.8"/>
    </reaction>
</comment>